<evidence type="ECO:0000259" key="7">
    <source>
        <dbReference type="PROSITE" id="PS51192"/>
    </source>
</evidence>
<accession>A0AA36D9L7</accession>
<protein>
    <recommendedName>
        <fullName evidence="1">RNA helicase</fullName>
        <ecNumber evidence="1">3.6.4.13</ecNumber>
    </recommendedName>
</protein>
<feature type="region of interest" description="Disordered" evidence="6">
    <location>
        <begin position="826"/>
        <end position="982"/>
    </location>
</feature>
<dbReference type="CDD" id="cd18787">
    <property type="entry name" value="SF2_C_DEAD"/>
    <property type="match status" value="1"/>
</dbReference>
<dbReference type="EC" id="3.6.4.13" evidence="1"/>
<feature type="compositionally biased region" description="Polar residues" evidence="6">
    <location>
        <begin position="149"/>
        <end position="161"/>
    </location>
</feature>
<organism evidence="9 10">
    <name type="scientific">Mesorhabditis spiculigera</name>
    <dbReference type="NCBI Taxonomy" id="96644"/>
    <lineage>
        <taxon>Eukaryota</taxon>
        <taxon>Metazoa</taxon>
        <taxon>Ecdysozoa</taxon>
        <taxon>Nematoda</taxon>
        <taxon>Chromadorea</taxon>
        <taxon>Rhabditida</taxon>
        <taxon>Rhabditina</taxon>
        <taxon>Rhabditomorpha</taxon>
        <taxon>Rhabditoidea</taxon>
        <taxon>Rhabditidae</taxon>
        <taxon>Mesorhabditinae</taxon>
        <taxon>Mesorhabditis</taxon>
    </lineage>
</organism>
<dbReference type="CDD" id="cd00268">
    <property type="entry name" value="DEADc"/>
    <property type="match status" value="1"/>
</dbReference>
<dbReference type="Pfam" id="PF00271">
    <property type="entry name" value="Helicase_C"/>
    <property type="match status" value="1"/>
</dbReference>
<feature type="non-terminal residue" evidence="9">
    <location>
        <position position="1"/>
    </location>
</feature>
<dbReference type="InterPro" id="IPR027417">
    <property type="entry name" value="P-loop_NTPase"/>
</dbReference>
<proteinExistence type="predicted"/>
<dbReference type="EMBL" id="CATQJA010002664">
    <property type="protein sequence ID" value="CAJ0582267.1"/>
    <property type="molecule type" value="Genomic_DNA"/>
</dbReference>
<evidence type="ECO:0000256" key="3">
    <source>
        <dbReference type="ARBA" id="ARBA00022801"/>
    </source>
</evidence>
<feature type="domain" description="Helicase C-terminal" evidence="8">
    <location>
        <begin position="661"/>
        <end position="820"/>
    </location>
</feature>
<dbReference type="GO" id="GO:0016787">
    <property type="term" value="F:hydrolase activity"/>
    <property type="evidence" value="ECO:0007669"/>
    <property type="project" value="UniProtKB-KW"/>
</dbReference>
<keyword evidence="4" id="KW-0347">Helicase</keyword>
<dbReference type="Pfam" id="PF00270">
    <property type="entry name" value="DEAD"/>
    <property type="match status" value="1"/>
</dbReference>
<evidence type="ECO:0000259" key="8">
    <source>
        <dbReference type="PROSITE" id="PS51194"/>
    </source>
</evidence>
<keyword evidence="2" id="KW-0547">Nucleotide-binding</keyword>
<dbReference type="InterPro" id="IPR044742">
    <property type="entry name" value="DEAD/DEAH_RhlB"/>
</dbReference>
<feature type="compositionally biased region" description="Basic and acidic residues" evidence="6">
    <location>
        <begin position="173"/>
        <end position="183"/>
    </location>
</feature>
<feature type="compositionally biased region" description="Polar residues" evidence="6">
    <location>
        <begin position="125"/>
        <end position="136"/>
    </location>
</feature>
<dbReference type="InterPro" id="IPR014001">
    <property type="entry name" value="Helicase_ATP-bd"/>
</dbReference>
<dbReference type="PROSITE" id="PS51192">
    <property type="entry name" value="HELICASE_ATP_BIND_1"/>
    <property type="match status" value="1"/>
</dbReference>
<dbReference type="GO" id="GO:0003724">
    <property type="term" value="F:RNA helicase activity"/>
    <property type="evidence" value="ECO:0007669"/>
    <property type="project" value="UniProtKB-EC"/>
</dbReference>
<name>A0AA36D9L7_9BILA</name>
<feature type="compositionally biased region" description="Gly residues" evidence="6">
    <location>
        <begin position="11"/>
        <end position="34"/>
    </location>
</feature>
<dbReference type="GO" id="GO:0005524">
    <property type="term" value="F:ATP binding"/>
    <property type="evidence" value="ECO:0007669"/>
    <property type="project" value="UniProtKB-KW"/>
</dbReference>
<dbReference type="Proteomes" id="UP001177023">
    <property type="component" value="Unassembled WGS sequence"/>
</dbReference>
<dbReference type="InterPro" id="IPR011545">
    <property type="entry name" value="DEAD/DEAH_box_helicase_dom"/>
</dbReference>
<comment type="caution">
    <text evidence="9">The sequence shown here is derived from an EMBL/GenBank/DDBJ whole genome shotgun (WGS) entry which is preliminary data.</text>
</comment>
<dbReference type="SUPFAM" id="SSF52540">
    <property type="entry name" value="P-loop containing nucleoside triphosphate hydrolases"/>
    <property type="match status" value="1"/>
</dbReference>
<keyword evidence="3" id="KW-0378">Hydrolase</keyword>
<evidence type="ECO:0000256" key="4">
    <source>
        <dbReference type="ARBA" id="ARBA00022806"/>
    </source>
</evidence>
<keyword evidence="5" id="KW-0067">ATP-binding</keyword>
<feature type="domain" description="Helicase ATP-binding" evidence="7">
    <location>
        <begin position="454"/>
        <end position="638"/>
    </location>
</feature>
<evidence type="ECO:0000256" key="1">
    <source>
        <dbReference type="ARBA" id="ARBA00012552"/>
    </source>
</evidence>
<gene>
    <name evidence="9" type="ORF">MSPICULIGERA_LOCUS20406</name>
</gene>
<dbReference type="GO" id="GO:0003676">
    <property type="term" value="F:nucleic acid binding"/>
    <property type="evidence" value="ECO:0007669"/>
    <property type="project" value="InterPro"/>
</dbReference>
<feature type="compositionally biased region" description="Polar residues" evidence="6">
    <location>
        <begin position="902"/>
        <end position="912"/>
    </location>
</feature>
<feature type="compositionally biased region" description="Acidic residues" evidence="6">
    <location>
        <begin position="957"/>
        <end position="971"/>
    </location>
</feature>
<evidence type="ECO:0000313" key="10">
    <source>
        <dbReference type="Proteomes" id="UP001177023"/>
    </source>
</evidence>
<dbReference type="SMART" id="SM00487">
    <property type="entry name" value="DEXDc"/>
    <property type="match status" value="1"/>
</dbReference>
<evidence type="ECO:0000256" key="5">
    <source>
        <dbReference type="ARBA" id="ARBA00022840"/>
    </source>
</evidence>
<dbReference type="PROSITE" id="PS51194">
    <property type="entry name" value="HELICASE_CTER"/>
    <property type="match status" value="1"/>
</dbReference>
<evidence type="ECO:0000256" key="6">
    <source>
        <dbReference type="SAM" id="MobiDB-lite"/>
    </source>
</evidence>
<feature type="region of interest" description="Disordered" evidence="6">
    <location>
        <begin position="298"/>
        <end position="350"/>
    </location>
</feature>
<sequence length="1020" mass="111102">MGSRYPASQEGGRGAGHYGGADGENGAGRYGGGPRNTPGHDDYSRGYASNYGRQSDYGYDNTSYQRSEAPRQDGYNNSYANPRAGAGQHQSASYDQRQQHHDRSPVTGARAPQATARDDGLRGQNVCSVLPNTYTRSPYDGGSTRNEHSSTAVNQRSQESYYSGGGPPNRPPNDVRQEYKSSYDSRPPPSETSRGNPYGQPAARPVPGGGGGFHRGNDRIDYGSEDYDAGVRNRNGANGFDEDAGRRRDNHATSGFARTKVAPVDNRVEDRQGGGYNQDFQGFRAQGPTSVGSVFSSVRQYGESAREERGPGGFRASDRATSNAPRSGFVRPDVGLTSSRPSNGGIFGSGGNGVQSMGFGSGHREDRGGFDADVERAPRGWQPDEVKVEELYAIDQQNRSDTVYDEDSEIKLAGHYVDDKIPSWQQAPLDKRLIEICTTKCQYPNLRNMQAYCIPQILNDFDVIGNAETGSGKTLAFMLPILQKIIYWKGKDQEDNIRKRADSPYALIIAPTRELVEQIYLQFTKFSAEVSVKVLRSYGQMARNQIAHDIASGVDVMIGCIGRLKDLASKNELTFGSTRMFVLDEFDRLINPGEVRDIFDIVNVLPAPEQRQTILMSATTSPAIESQLKELVRPHKLCRLTASAPNKKIEHRFVKASGVYDKNAALFKIVDEEFAKGGQPRILIFVNRKDRANRLAIDITKRLYEEHQVKAASICGDNAQDARHRIITDIQKGVTRVLVGTDLCERGLDIQQLDVVINYDMPSEVARYTHRTGRTGRMRHGTAYSIIDEVDTDANRELQEIVLLVQSVGQEVPEWLQEIAKNSGYVGGGYNRGGRGGGFGGRGDDRQRFGMRQSEGTSFTQRGSGGGGFGGSSGGGGFGRPAADAPKFGSGAARTGFGGSKPASNSDGTNDNRPVGQSGRIRPLTPGDDIHDSDDNQGSGFKSRQGGRDSALNNGNADEEDAGGSDQDDIGAIDITPDGSVSRIHNRPAGFALAALKLQEAAEVRKWQFKYQDFQGRRRP</sequence>
<dbReference type="AlphaFoldDB" id="A0AA36D9L7"/>
<keyword evidence="10" id="KW-1185">Reference proteome</keyword>
<dbReference type="PANTHER" id="PTHR47958">
    <property type="entry name" value="ATP-DEPENDENT RNA HELICASE DBP3"/>
    <property type="match status" value="1"/>
</dbReference>
<evidence type="ECO:0000256" key="2">
    <source>
        <dbReference type="ARBA" id="ARBA00022741"/>
    </source>
</evidence>
<dbReference type="SMART" id="SM00490">
    <property type="entry name" value="HELICc"/>
    <property type="match status" value="1"/>
</dbReference>
<feature type="compositionally biased region" description="Gly residues" evidence="6">
    <location>
        <begin position="863"/>
        <end position="879"/>
    </location>
</feature>
<dbReference type="Gene3D" id="3.40.50.300">
    <property type="entry name" value="P-loop containing nucleotide triphosphate hydrolases"/>
    <property type="match status" value="2"/>
</dbReference>
<feature type="region of interest" description="Disordered" evidence="6">
    <location>
        <begin position="1"/>
        <end position="256"/>
    </location>
</feature>
<evidence type="ECO:0000313" key="9">
    <source>
        <dbReference type="EMBL" id="CAJ0582267.1"/>
    </source>
</evidence>
<dbReference type="InterPro" id="IPR001650">
    <property type="entry name" value="Helicase_C-like"/>
</dbReference>
<reference evidence="9" key="1">
    <citation type="submission" date="2023-06" db="EMBL/GenBank/DDBJ databases">
        <authorList>
            <person name="Delattre M."/>
        </authorList>
    </citation>
    <scope>NUCLEOTIDE SEQUENCE</scope>
    <source>
        <strain evidence="9">AF72</strain>
    </source>
</reference>
<feature type="compositionally biased region" description="Gly residues" evidence="6">
    <location>
        <begin position="826"/>
        <end position="841"/>
    </location>
</feature>